<evidence type="ECO:0000256" key="5">
    <source>
        <dbReference type="ARBA" id="ARBA00023130"/>
    </source>
</evidence>
<evidence type="ECO:0000256" key="8">
    <source>
        <dbReference type="ARBA" id="ARBA00023182"/>
    </source>
</evidence>
<gene>
    <name evidence="12" type="ORF">MONAX_5E009145</name>
</gene>
<feature type="region of interest" description="Disordered" evidence="9">
    <location>
        <begin position="288"/>
        <end position="342"/>
    </location>
</feature>
<evidence type="ECO:0000256" key="4">
    <source>
        <dbReference type="ARBA" id="ARBA00022989"/>
    </source>
</evidence>
<dbReference type="Pfam" id="PF00969">
    <property type="entry name" value="MHC_II_beta"/>
    <property type="match status" value="2"/>
</dbReference>
<feature type="signal peptide" evidence="10">
    <location>
        <begin position="1"/>
        <end position="28"/>
    </location>
</feature>
<keyword evidence="7" id="KW-0325">Glycoprotein</keyword>
<keyword evidence="13" id="KW-1185">Reference proteome</keyword>
<dbReference type="PANTHER" id="PTHR19944:SF46">
    <property type="entry name" value="HLA CLASS II HISTOCOMPATIBILITY ANTIGEN, DP BETA 1 CHAIN"/>
    <property type="match status" value="1"/>
</dbReference>
<name>A0A5E4BR92_MARMO</name>
<feature type="compositionally biased region" description="Low complexity" evidence="9">
    <location>
        <begin position="298"/>
        <end position="312"/>
    </location>
</feature>
<evidence type="ECO:0000256" key="2">
    <source>
        <dbReference type="ARBA" id="ARBA00022692"/>
    </source>
</evidence>
<dbReference type="EMBL" id="CABDUW010000598">
    <property type="protein sequence ID" value="VTJ71965.1"/>
    <property type="molecule type" value="Genomic_DNA"/>
</dbReference>
<feature type="domain" description="MHC class II beta chain N-terminal" evidence="11">
    <location>
        <begin position="375"/>
        <end position="447"/>
    </location>
</feature>
<dbReference type="Gene3D" id="3.10.320.10">
    <property type="entry name" value="Class II Histocompatibility Antigen, M Beta Chain, Chain B, domain 1"/>
    <property type="match status" value="2"/>
</dbReference>
<evidence type="ECO:0000256" key="3">
    <source>
        <dbReference type="ARBA" id="ARBA00022859"/>
    </source>
</evidence>
<keyword evidence="5" id="KW-1064">Adaptive immunity</keyword>
<keyword evidence="6" id="KW-0472">Membrane</keyword>
<evidence type="ECO:0000259" key="11">
    <source>
        <dbReference type="SMART" id="SM00921"/>
    </source>
</evidence>
<keyword evidence="4" id="KW-1133">Transmembrane helix</keyword>
<evidence type="ECO:0000256" key="1">
    <source>
        <dbReference type="ARBA" id="ARBA00004479"/>
    </source>
</evidence>
<dbReference type="AlphaFoldDB" id="A0A5E4BR92"/>
<feature type="region of interest" description="Disordered" evidence="9">
    <location>
        <begin position="455"/>
        <end position="525"/>
    </location>
</feature>
<evidence type="ECO:0000313" key="12">
    <source>
        <dbReference type="EMBL" id="VTJ71965.1"/>
    </source>
</evidence>
<dbReference type="PANTHER" id="PTHR19944">
    <property type="entry name" value="MHC CLASS II-RELATED"/>
    <property type="match status" value="1"/>
</dbReference>
<evidence type="ECO:0000256" key="6">
    <source>
        <dbReference type="ARBA" id="ARBA00023136"/>
    </source>
</evidence>
<evidence type="ECO:0000256" key="9">
    <source>
        <dbReference type="SAM" id="MobiDB-lite"/>
    </source>
</evidence>
<keyword evidence="8" id="KW-0491">MHC II</keyword>
<evidence type="ECO:0000313" key="13">
    <source>
        <dbReference type="Proteomes" id="UP000335636"/>
    </source>
</evidence>
<dbReference type="SMART" id="SM00921">
    <property type="entry name" value="MHC_II_beta"/>
    <property type="match status" value="2"/>
</dbReference>
<feature type="chain" id="PRO_5023103070" description="MHC class II beta chain N-terminal domain-containing protein" evidence="10">
    <location>
        <begin position="29"/>
        <end position="525"/>
    </location>
</feature>
<organism evidence="12 13">
    <name type="scientific">Marmota monax</name>
    <name type="common">Woodchuck</name>
    <dbReference type="NCBI Taxonomy" id="9995"/>
    <lineage>
        <taxon>Eukaryota</taxon>
        <taxon>Metazoa</taxon>
        <taxon>Chordata</taxon>
        <taxon>Craniata</taxon>
        <taxon>Vertebrata</taxon>
        <taxon>Euteleostomi</taxon>
        <taxon>Mammalia</taxon>
        <taxon>Eutheria</taxon>
        <taxon>Euarchontoglires</taxon>
        <taxon>Glires</taxon>
        <taxon>Rodentia</taxon>
        <taxon>Sciuromorpha</taxon>
        <taxon>Sciuridae</taxon>
        <taxon>Xerinae</taxon>
        <taxon>Marmotini</taxon>
        <taxon>Marmota</taxon>
    </lineage>
</organism>
<evidence type="ECO:0000256" key="7">
    <source>
        <dbReference type="ARBA" id="ARBA00023180"/>
    </source>
</evidence>
<feature type="domain" description="MHC class II beta chain N-terminal" evidence="11">
    <location>
        <begin position="41"/>
        <end position="113"/>
    </location>
</feature>
<sequence>MVLQVSEASWATALMVSLMVLFNPVVQGMATPENYVFQARQDCYASHGTQRFVERYVYNRQELVRFDSDVGEFRAVTELGRRDAENFNSQKDFLEDERARVDTFCRHNYEIIERYTVQRREQPPPPPGREGDWPIPRLVRGEGEDPKCWTGSEEGGMEGSQPQDHQAEPLTSWGWEMETETPPLEDTLGDLSLSRLLCAVVRGSAPPVTPREISPSSGLRKIDDFPECPCLPKGHWVTLSRGSQLLSRTSHVTVRKGELDRFPCTGGHEERERGLQEQGRRVSGRLWALRPGGRPEGPGRVLASGLTRSRGASGRGSRDVAAAGLGPEGRDGDKGGGRSGRGAVGWRVSRAPGVAAPGLSAVLLPAENYVFQARQDCYASHGTQRFVERYVYNRQELVRFDSDVGEFRAVTELGRRDAENFNSQKDFLEDERARVDTFCRHNYEIIERYTVQRRGETKGGVGRRGAQSSHRRHQGGKGTVGLGECGRANPEACAGRGRGPKVLDGKRGRGNGGKPTPRSSGGATH</sequence>
<feature type="region of interest" description="Disordered" evidence="9">
    <location>
        <begin position="119"/>
        <end position="167"/>
    </location>
</feature>
<comment type="subcellular location">
    <subcellularLocation>
        <location evidence="1">Membrane</location>
        <topology evidence="1">Single-pass type I membrane protein</topology>
    </subcellularLocation>
</comment>
<comment type="caution">
    <text evidence="12">The sequence shown here is derived from an EMBL/GenBank/DDBJ whole genome shotgun (WGS) entry which is preliminary data.</text>
</comment>
<keyword evidence="10" id="KW-0732">Signal</keyword>
<keyword evidence="3" id="KW-0391">Immunity</keyword>
<dbReference type="FunFam" id="3.10.320.10:FF:000001">
    <property type="entry name" value="HLA class II histocompatibility antigen, DRB1-1 beta chain"/>
    <property type="match status" value="2"/>
</dbReference>
<protein>
    <recommendedName>
        <fullName evidence="11">MHC class II beta chain N-terminal domain-containing protein</fullName>
    </recommendedName>
</protein>
<evidence type="ECO:0000256" key="10">
    <source>
        <dbReference type="SAM" id="SignalP"/>
    </source>
</evidence>
<dbReference type="SUPFAM" id="SSF54452">
    <property type="entry name" value="MHC antigen-recognition domain"/>
    <property type="match status" value="2"/>
</dbReference>
<dbReference type="GO" id="GO:0002504">
    <property type="term" value="P:antigen processing and presentation of peptide or polysaccharide antigen via MHC class II"/>
    <property type="evidence" value="ECO:0007669"/>
    <property type="project" value="UniProtKB-KW"/>
</dbReference>
<dbReference type="InterPro" id="IPR050160">
    <property type="entry name" value="MHC/Immunoglobulin"/>
</dbReference>
<dbReference type="InterPro" id="IPR000353">
    <property type="entry name" value="MHC_II_b_N"/>
</dbReference>
<dbReference type="GO" id="GO:0002250">
    <property type="term" value="P:adaptive immune response"/>
    <property type="evidence" value="ECO:0007669"/>
    <property type="project" value="UniProtKB-KW"/>
</dbReference>
<proteinExistence type="predicted"/>
<keyword evidence="2" id="KW-0812">Transmembrane</keyword>
<accession>A0A5E4BR92</accession>
<dbReference type="InterPro" id="IPR011162">
    <property type="entry name" value="MHC_I/II-like_Ag-recog"/>
</dbReference>
<dbReference type="GO" id="GO:0042613">
    <property type="term" value="C:MHC class II protein complex"/>
    <property type="evidence" value="ECO:0007669"/>
    <property type="project" value="UniProtKB-KW"/>
</dbReference>
<reference evidence="12" key="1">
    <citation type="submission" date="2019-04" db="EMBL/GenBank/DDBJ databases">
        <authorList>
            <person name="Alioto T."/>
            <person name="Alioto T."/>
        </authorList>
    </citation>
    <scope>NUCLEOTIDE SEQUENCE [LARGE SCALE GENOMIC DNA]</scope>
</reference>
<dbReference type="InterPro" id="IPR014745">
    <property type="entry name" value="MHC_II_a/b_N"/>
</dbReference>
<dbReference type="Proteomes" id="UP000335636">
    <property type="component" value="Unassembled WGS sequence"/>
</dbReference>